<keyword evidence="2" id="KW-1185">Reference proteome</keyword>
<evidence type="ECO:0000313" key="1">
    <source>
        <dbReference type="EMBL" id="ADE72382.1"/>
    </source>
</evidence>
<dbReference type="KEGG" id="bmq:BMQ_pBM50043"/>
<geneLocation type="plasmid" evidence="1 2">
    <name>pBM500</name>
</geneLocation>
<keyword evidence="1" id="KW-0614">Plasmid</keyword>
<name>D5E3K7_PRIM1</name>
<organism evidence="1 2">
    <name type="scientific">Priestia megaterium (strain ATCC 12872 / QMB1551)</name>
    <name type="common">Bacillus megaterium</name>
    <dbReference type="NCBI Taxonomy" id="545693"/>
    <lineage>
        <taxon>Bacteria</taxon>
        <taxon>Bacillati</taxon>
        <taxon>Bacillota</taxon>
        <taxon>Bacilli</taxon>
        <taxon>Bacillales</taxon>
        <taxon>Bacillaceae</taxon>
        <taxon>Priestia</taxon>
    </lineage>
</organism>
<accession>D5E3K7</accession>
<proteinExistence type="predicted"/>
<dbReference type="HOGENOM" id="CLU_2894639_0_0_9"/>
<reference evidence="1 2" key="1">
    <citation type="journal article" date="2011" name="J. Bacteriol.">
        <title>Genome sequences of the biotechnologically important Bacillus megaterium strains QM B1551 and DSM319.</title>
        <authorList>
            <person name="Eppinger M."/>
            <person name="Bunk B."/>
            <person name="Johns M.A."/>
            <person name="Edirisinghe J.N."/>
            <person name="Kutumbaka K.K."/>
            <person name="Koenig S.S."/>
            <person name="Huot Creasy H."/>
            <person name="Rosovitz M.J."/>
            <person name="Riley D.R."/>
            <person name="Daugherty S."/>
            <person name="Martin M."/>
            <person name="Elbourne L.D."/>
            <person name="Paulsen I."/>
            <person name="Biedendieck R."/>
            <person name="Braun C."/>
            <person name="Grayburn S."/>
            <person name="Dhingra S."/>
            <person name="Lukyanchuk V."/>
            <person name="Ball B."/>
            <person name="Ul-Qamar R."/>
            <person name="Seibel J."/>
            <person name="Bremer E."/>
            <person name="Jahn D."/>
            <person name="Ravel J."/>
            <person name="Vary P.S."/>
        </authorList>
    </citation>
    <scope>NUCLEOTIDE SEQUENCE [LARGE SCALE GENOMIC DNA]</scope>
    <source>
        <strain evidence="2">ATCC 12872 / QMB1551</strain>
        <plasmid evidence="1">pBM500</plasmid>
    </source>
</reference>
<gene>
    <name evidence="1" type="ordered locus">BMQ_pBM50043</name>
</gene>
<dbReference type="EMBL" id="CP001988">
    <property type="protein sequence ID" value="ADE72382.1"/>
    <property type="molecule type" value="Genomic_DNA"/>
</dbReference>
<sequence>MINKIKVKFLRERFSANSINIFDVFLPENRELSFNEQIMLLRVLLNQACYFFYYIQVISRRN</sequence>
<dbReference type="AlphaFoldDB" id="D5E3K7"/>
<dbReference type="Proteomes" id="UP000000935">
    <property type="component" value="Plasmid pBM500"/>
</dbReference>
<protein>
    <submittedName>
        <fullName evidence="1">Uncharacterized protein</fullName>
    </submittedName>
</protein>
<evidence type="ECO:0000313" key="2">
    <source>
        <dbReference type="Proteomes" id="UP000000935"/>
    </source>
</evidence>